<dbReference type="PANTHER" id="PTHR12147">
    <property type="entry name" value="METALLOPEPTIDASE M28 FAMILY MEMBER"/>
    <property type="match status" value="1"/>
</dbReference>
<dbReference type="GO" id="GO:0006508">
    <property type="term" value="P:proteolysis"/>
    <property type="evidence" value="ECO:0007669"/>
    <property type="project" value="InterPro"/>
</dbReference>
<proteinExistence type="predicted"/>
<keyword evidence="1" id="KW-0732">Signal</keyword>
<dbReference type="RefSeq" id="WP_125019524.1">
    <property type="nucleotide sequence ID" value="NZ_RQVQ01000026.1"/>
</dbReference>
<feature type="signal peptide" evidence="1">
    <location>
        <begin position="1"/>
        <end position="20"/>
    </location>
</feature>
<feature type="domain" description="Peptidase M28" evidence="2">
    <location>
        <begin position="110"/>
        <end position="320"/>
    </location>
</feature>
<dbReference type="CDD" id="cd05660">
    <property type="entry name" value="M28_like_PA"/>
    <property type="match status" value="1"/>
</dbReference>
<organism evidence="3 4">
    <name type="scientific">Paenimyroides tangerinum</name>
    <dbReference type="NCBI Taxonomy" id="2488728"/>
    <lineage>
        <taxon>Bacteria</taxon>
        <taxon>Pseudomonadati</taxon>
        <taxon>Bacteroidota</taxon>
        <taxon>Flavobacteriia</taxon>
        <taxon>Flavobacteriales</taxon>
        <taxon>Flavobacteriaceae</taxon>
        <taxon>Paenimyroides</taxon>
    </lineage>
</organism>
<dbReference type="EMBL" id="RQVQ01000026">
    <property type="protein sequence ID" value="RRJ89532.1"/>
    <property type="molecule type" value="Genomic_DNA"/>
</dbReference>
<name>A0A3P3W348_9FLAO</name>
<dbReference type="GO" id="GO:0008235">
    <property type="term" value="F:metalloexopeptidase activity"/>
    <property type="evidence" value="ECO:0007669"/>
    <property type="project" value="InterPro"/>
</dbReference>
<dbReference type="Proteomes" id="UP000275719">
    <property type="component" value="Unassembled WGS sequence"/>
</dbReference>
<dbReference type="InterPro" id="IPR007484">
    <property type="entry name" value="Peptidase_M28"/>
</dbReference>
<sequence length="336" mass="38531">MKKIVISLCLGAFLSFTSFAQNVDQKDLVQTYINSLSKQNLINNLGVLASDEMEGRKTGEFGQKMAANFIRDYYKDLKIDAAPGTDDYFQIVPSKDMRRMFSPKLNDSENVAAYIEGSEFPNEYIVISAHYDHVGMANGEIYNGADDDASGNSAVMEIARLFQKAKLAGNGPKRTIVFLHCTGEEYGLFGSNYYVNNPLFPLENTVCNLNIDMIGRTDKKHEKSKDYLYLVGSDKLSQELHDLSEATNKKYSKLILDYEFNEENHPEQIYYRSDHYNFAKRNIPVIFYYSGTHVDYHQPTDTFEKIEFDKMHQRIKLIFATAWEVANQPNRIKLNQ</sequence>
<evidence type="ECO:0000313" key="3">
    <source>
        <dbReference type="EMBL" id="RRJ89532.1"/>
    </source>
</evidence>
<dbReference type="InterPro" id="IPR045175">
    <property type="entry name" value="M28_fam"/>
</dbReference>
<gene>
    <name evidence="3" type="ORF">EG240_11425</name>
</gene>
<evidence type="ECO:0000259" key="2">
    <source>
        <dbReference type="Pfam" id="PF04389"/>
    </source>
</evidence>
<dbReference type="Pfam" id="PF04389">
    <property type="entry name" value="Peptidase_M28"/>
    <property type="match status" value="1"/>
</dbReference>
<evidence type="ECO:0000313" key="4">
    <source>
        <dbReference type="Proteomes" id="UP000275719"/>
    </source>
</evidence>
<keyword evidence="4" id="KW-1185">Reference proteome</keyword>
<dbReference type="OrthoDB" id="9778250at2"/>
<accession>A0A3P3W348</accession>
<protein>
    <submittedName>
        <fullName evidence="3">M28 family peptidase</fullName>
    </submittedName>
</protein>
<dbReference type="AlphaFoldDB" id="A0A3P3W348"/>
<dbReference type="SUPFAM" id="SSF53187">
    <property type="entry name" value="Zn-dependent exopeptidases"/>
    <property type="match status" value="1"/>
</dbReference>
<comment type="caution">
    <text evidence="3">The sequence shown here is derived from an EMBL/GenBank/DDBJ whole genome shotgun (WGS) entry which is preliminary data.</text>
</comment>
<dbReference type="PANTHER" id="PTHR12147:SF26">
    <property type="entry name" value="PEPTIDASE M28 DOMAIN-CONTAINING PROTEIN"/>
    <property type="match status" value="1"/>
</dbReference>
<dbReference type="Gene3D" id="3.40.630.10">
    <property type="entry name" value="Zn peptidases"/>
    <property type="match status" value="1"/>
</dbReference>
<feature type="chain" id="PRO_5017927165" evidence="1">
    <location>
        <begin position="21"/>
        <end position="336"/>
    </location>
</feature>
<reference evidence="3 4" key="1">
    <citation type="submission" date="2018-11" db="EMBL/GenBank/DDBJ databases">
        <title>Flavobacterium sp. nov., YIM 102701-2 draft genome.</title>
        <authorList>
            <person name="Li G."/>
            <person name="Jiang Y."/>
        </authorList>
    </citation>
    <scope>NUCLEOTIDE SEQUENCE [LARGE SCALE GENOMIC DNA]</scope>
    <source>
        <strain evidence="3 4">YIM 102701-2</strain>
    </source>
</reference>
<evidence type="ECO:0000256" key="1">
    <source>
        <dbReference type="SAM" id="SignalP"/>
    </source>
</evidence>